<dbReference type="PANTHER" id="PTHR30349">
    <property type="entry name" value="PHAGE INTEGRASE-RELATED"/>
    <property type="match status" value="1"/>
</dbReference>
<keyword evidence="3 5" id="KW-0238">DNA-binding</keyword>
<gene>
    <name evidence="9" type="ORF">ADS79_13985</name>
    <name evidence="8" type="ORF">BRE01_62360</name>
</gene>
<dbReference type="InterPro" id="IPR010998">
    <property type="entry name" value="Integrase_recombinase_N"/>
</dbReference>
<comment type="caution">
    <text evidence="9">The sequence shown here is derived from an EMBL/GenBank/DDBJ whole genome shotgun (WGS) entry which is preliminary data.</text>
</comment>
<dbReference type="InterPro" id="IPR044068">
    <property type="entry name" value="CB"/>
</dbReference>
<dbReference type="InterPro" id="IPR011010">
    <property type="entry name" value="DNA_brk_join_enz"/>
</dbReference>
<evidence type="ECO:0000259" key="6">
    <source>
        <dbReference type="PROSITE" id="PS51898"/>
    </source>
</evidence>
<dbReference type="SUPFAM" id="SSF56349">
    <property type="entry name" value="DNA breaking-rejoining enzymes"/>
    <property type="match status" value="1"/>
</dbReference>
<dbReference type="GO" id="GO:0003677">
    <property type="term" value="F:DNA binding"/>
    <property type="evidence" value="ECO:0007669"/>
    <property type="project" value="UniProtKB-UniRule"/>
</dbReference>
<evidence type="ECO:0000256" key="1">
    <source>
        <dbReference type="ARBA" id="ARBA00008857"/>
    </source>
</evidence>
<dbReference type="Pfam" id="PF00589">
    <property type="entry name" value="Phage_integrase"/>
    <property type="match status" value="1"/>
</dbReference>
<evidence type="ECO:0000256" key="2">
    <source>
        <dbReference type="ARBA" id="ARBA00022908"/>
    </source>
</evidence>
<keyword evidence="11" id="KW-1185">Reference proteome</keyword>
<keyword evidence="2" id="KW-0229">DNA integration</keyword>
<dbReference type="Gene3D" id="1.10.443.10">
    <property type="entry name" value="Intergrase catalytic core"/>
    <property type="match status" value="1"/>
</dbReference>
<keyword evidence="4" id="KW-0233">DNA recombination</keyword>
<dbReference type="InterPro" id="IPR013762">
    <property type="entry name" value="Integrase-like_cat_sf"/>
</dbReference>
<feature type="domain" description="Core-binding (CB)" evidence="7">
    <location>
        <begin position="14"/>
        <end position="109"/>
    </location>
</feature>
<comment type="similarity">
    <text evidence="1">Belongs to the 'phage' integrase family.</text>
</comment>
<dbReference type="Proteomes" id="UP000036834">
    <property type="component" value="Unassembled WGS sequence"/>
</dbReference>
<sequence>MNAMINNVTGLNNKSVYSTIQTFLEYKGDRSENTKKAYEKDIKLFFMYARNKNLNELDTSDLEFTIDDVLKYRNHLRGLRKKSDAERKYANKSINRMIDSLRSLYSYLERAKYNVDKMAFALDDLPENDSEEIGYMTLMEIEQMVELAKTLPNGLQKSLLIELGWKTSIRMDALLAITWKDFKKVKAGVWVVRAIDKGNEVREMPITDQFYQRIYATKGEAMLTDRVFQMGSTTVFETVDTLKRILGITEDRRVSFHSIRKFLIDLMVEHGDLKAAMAQSGHKSIETLWKHYANKQRDYESMAGILIEHNFNESALDDLSKDELLAIIKNDSLVKNRVLMALVRGKN</sequence>
<organism evidence="9 10">
    <name type="scientific">Brevibacillus reuszeri</name>
    <dbReference type="NCBI Taxonomy" id="54915"/>
    <lineage>
        <taxon>Bacteria</taxon>
        <taxon>Bacillati</taxon>
        <taxon>Bacillota</taxon>
        <taxon>Bacilli</taxon>
        <taxon>Bacillales</taxon>
        <taxon>Paenibacillaceae</taxon>
        <taxon>Brevibacillus</taxon>
    </lineage>
</organism>
<reference evidence="9" key="2">
    <citation type="submission" date="2015-07" db="EMBL/GenBank/DDBJ databases">
        <title>MeaNS - Measles Nucleotide Surveillance Program.</title>
        <authorList>
            <person name="Tran T."/>
            <person name="Druce J."/>
        </authorList>
    </citation>
    <scope>NUCLEOTIDE SEQUENCE</scope>
    <source>
        <strain evidence="9">DSM 9887</strain>
    </source>
</reference>
<reference evidence="10" key="1">
    <citation type="submission" date="2015-07" db="EMBL/GenBank/DDBJ databases">
        <title>Genome sequencing project for genomic taxonomy and phylogenomics of Bacillus-like bacteria.</title>
        <authorList>
            <person name="Liu B."/>
            <person name="Wang J."/>
            <person name="Zhu Y."/>
            <person name="Liu G."/>
            <person name="Chen Q."/>
            <person name="Chen Z."/>
            <person name="Lan J."/>
            <person name="Che J."/>
            <person name="Ge C."/>
            <person name="Shi H."/>
            <person name="Pan Z."/>
            <person name="Liu X."/>
        </authorList>
    </citation>
    <scope>NUCLEOTIDE SEQUENCE [LARGE SCALE GENOMIC DNA]</scope>
    <source>
        <strain evidence="10">DSM 9887</strain>
    </source>
</reference>
<name>A0A0K9YWD4_9BACL</name>
<dbReference type="InterPro" id="IPR002104">
    <property type="entry name" value="Integrase_catalytic"/>
</dbReference>
<dbReference type="GO" id="GO:0006310">
    <property type="term" value="P:DNA recombination"/>
    <property type="evidence" value="ECO:0007669"/>
    <property type="project" value="UniProtKB-KW"/>
</dbReference>
<evidence type="ECO:0000256" key="4">
    <source>
        <dbReference type="ARBA" id="ARBA00023172"/>
    </source>
</evidence>
<dbReference type="OrthoDB" id="2399485at2"/>
<reference evidence="8 11" key="3">
    <citation type="submission" date="2019-06" db="EMBL/GenBank/DDBJ databases">
        <title>Whole genome shotgun sequence of Brevibacillus reuszeri NBRC 15719.</title>
        <authorList>
            <person name="Hosoyama A."/>
            <person name="Uohara A."/>
            <person name="Ohji S."/>
            <person name="Ichikawa N."/>
        </authorList>
    </citation>
    <scope>NUCLEOTIDE SEQUENCE [LARGE SCALE GENOMIC DNA]</scope>
    <source>
        <strain evidence="8 11">NBRC 15719</strain>
    </source>
</reference>
<evidence type="ECO:0000256" key="5">
    <source>
        <dbReference type="PROSITE-ProRule" id="PRU01248"/>
    </source>
</evidence>
<feature type="domain" description="Tyr recombinase" evidence="6">
    <location>
        <begin position="131"/>
        <end position="307"/>
    </location>
</feature>
<dbReference type="RefSeq" id="WP_049738981.1">
    <property type="nucleotide sequence ID" value="NZ_BJON01000031.1"/>
</dbReference>
<dbReference type="EMBL" id="LGIQ01000007">
    <property type="protein sequence ID" value="KNB72932.1"/>
    <property type="molecule type" value="Genomic_DNA"/>
</dbReference>
<dbReference type="PANTHER" id="PTHR30349:SF64">
    <property type="entry name" value="PROPHAGE INTEGRASE INTD-RELATED"/>
    <property type="match status" value="1"/>
</dbReference>
<proteinExistence type="inferred from homology"/>
<dbReference type="InterPro" id="IPR050090">
    <property type="entry name" value="Tyrosine_recombinase_XerCD"/>
</dbReference>
<dbReference type="PROSITE" id="PS51900">
    <property type="entry name" value="CB"/>
    <property type="match status" value="1"/>
</dbReference>
<evidence type="ECO:0000256" key="3">
    <source>
        <dbReference type="ARBA" id="ARBA00023125"/>
    </source>
</evidence>
<dbReference type="PROSITE" id="PS51898">
    <property type="entry name" value="TYR_RECOMBINASE"/>
    <property type="match status" value="1"/>
</dbReference>
<evidence type="ECO:0000313" key="11">
    <source>
        <dbReference type="Proteomes" id="UP000319578"/>
    </source>
</evidence>
<dbReference type="InterPro" id="IPR004107">
    <property type="entry name" value="Integrase_SAM-like_N"/>
</dbReference>
<dbReference type="STRING" id="54915.ADS79_13985"/>
<dbReference type="Proteomes" id="UP000319578">
    <property type="component" value="Unassembled WGS sequence"/>
</dbReference>
<dbReference type="Gene3D" id="1.10.150.130">
    <property type="match status" value="1"/>
</dbReference>
<dbReference type="Pfam" id="PF02899">
    <property type="entry name" value="Phage_int_SAM_1"/>
    <property type="match status" value="1"/>
</dbReference>
<dbReference type="PATRIC" id="fig|54915.3.peg.1809"/>
<evidence type="ECO:0000259" key="7">
    <source>
        <dbReference type="PROSITE" id="PS51900"/>
    </source>
</evidence>
<evidence type="ECO:0000313" key="8">
    <source>
        <dbReference type="EMBL" id="GED72534.1"/>
    </source>
</evidence>
<dbReference type="EMBL" id="BJON01000031">
    <property type="protein sequence ID" value="GED72534.1"/>
    <property type="molecule type" value="Genomic_DNA"/>
</dbReference>
<evidence type="ECO:0000313" key="9">
    <source>
        <dbReference type="EMBL" id="KNB72932.1"/>
    </source>
</evidence>
<dbReference type="AlphaFoldDB" id="A0A0K9YWD4"/>
<accession>A0A0K9YWD4</accession>
<evidence type="ECO:0000313" key="10">
    <source>
        <dbReference type="Proteomes" id="UP000036834"/>
    </source>
</evidence>
<evidence type="ECO:0008006" key="12">
    <source>
        <dbReference type="Google" id="ProtNLM"/>
    </source>
</evidence>
<dbReference type="GO" id="GO:0015074">
    <property type="term" value="P:DNA integration"/>
    <property type="evidence" value="ECO:0007669"/>
    <property type="project" value="UniProtKB-KW"/>
</dbReference>
<protein>
    <recommendedName>
        <fullName evidence="12">Integrase</fullName>
    </recommendedName>
</protein>